<sequence length="560" mass="61745">MALADPAPAFDYKSKTALVIDDFPSMRAAFKTALAAFGLTKVDMAATAAEAISRVKRTRYDIIISDYNLGGGRDGQQVLEEMRHLGLIGLETAFLMVTAESVYERVVAAAELAPDDYLIKPFNADIMRTRLDGILAKKETFRQIHRDFMAGHMEAALAGCDGLIKGRSKYLIDAMRFKGEVLVAMGRHDEAGELYEQVIRMRAVPWARLGLARTLQLRNRLPEAERLLVTLVGQYPELVSGYDLLADVQVAMDKSHEAQVTLKRGVTMSPRSVQRQRRLGQVSYKNQDIEEAEGAFGAVVSKGKNSIYLAPDDFANLSRVYLETERGSDALRVIQDNQSWLQESTEGKLVASVMTGLYQARKGNVAEAERHMKEALRHRQMGADGKPELLLDMAEACLKSGLDEQAAQLVSEVARNAHDSEQLLDQAKRIYAAAGKGSEIDEVIRKATEQVARLSKEGALLAQKGDLVNATGTLLQAAQQAPRNPRVLMNAAWVALRLMEEDAGQSQHLAEVRALLEEAWNIAPDHPRIGGLQTKLRLVEAKLGFRSVPLRKKGPSHGRP</sequence>
<gene>
    <name evidence="3" type="ORF">EZJ19_12410</name>
</gene>
<dbReference type="Gene3D" id="3.40.50.2300">
    <property type="match status" value="1"/>
</dbReference>
<dbReference type="Proteomes" id="UP000295443">
    <property type="component" value="Unassembled WGS sequence"/>
</dbReference>
<feature type="domain" description="Response regulatory" evidence="2">
    <location>
        <begin position="16"/>
        <end position="135"/>
    </location>
</feature>
<dbReference type="Gene3D" id="1.25.40.10">
    <property type="entry name" value="Tetratricopeptide repeat domain"/>
    <property type="match status" value="2"/>
</dbReference>
<name>A0A4R1B8B4_9PROT</name>
<dbReference type="AlphaFoldDB" id="A0A4R1B8B4"/>
<dbReference type="InterPro" id="IPR052048">
    <property type="entry name" value="ST_Response_Regulator"/>
</dbReference>
<dbReference type="RefSeq" id="WP_131448054.1">
    <property type="nucleotide sequence ID" value="NZ_SJZB01000043.1"/>
</dbReference>
<feature type="modified residue" description="4-aspartylphosphate" evidence="1">
    <location>
        <position position="66"/>
    </location>
</feature>
<reference evidence="3 4" key="1">
    <citation type="submission" date="2019-03" db="EMBL/GenBank/DDBJ databases">
        <title>Genome sequence of Thiobacillaceae bacterium LSR1, a sulfur-oxidizing bacterium isolated from freshwater sediment.</title>
        <authorList>
            <person name="Li S."/>
        </authorList>
    </citation>
    <scope>NUCLEOTIDE SEQUENCE [LARGE SCALE GENOMIC DNA]</scope>
    <source>
        <strain evidence="3 4">LSR1</strain>
    </source>
</reference>
<proteinExistence type="predicted"/>
<dbReference type="OrthoDB" id="7298659at2"/>
<dbReference type="Pfam" id="PF14559">
    <property type="entry name" value="TPR_19"/>
    <property type="match status" value="1"/>
</dbReference>
<dbReference type="Pfam" id="PF00072">
    <property type="entry name" value="Response_reg"/>
    <property type="match status" value="1"/>
</dbReference>
<dbReference type="SUPFAM" id="SSF48452">
    <property type="entry name" value="TPR-like"/>
    <property type="match status" value="1"/>
</dbReference>
<evidence type="ECO:0000259" key="2">
    <source>
        <dbReference type="PROSITE" id="PS50110"/>
    </source>
</evidence>
<dbReference type="InterPro" id="IPR001789">
    <property type="entry name" value="Sig_transdc_resp-reg_receiver"/>
</dbReference>
<dbReference type="CDD" id="cd17589">
    <property type="entry name" value="REC_TPR"/>
    <property type="match status" value="1"/>
</dbReference>
<dbReference type="PANTHER" id="PTHR43228">
    <property type="entry name" value="TWO-COMPONENT RESPONSE REGULATOR"/>
    <property type="match status" value="1"/>
</dbReference>
<dbReference type="SMART" id="SM00448">
    <property type="entry name" value="REC"/>
    <property type="match status" value="1"/>
</dbReference>
<dbReference type="InterPro" id="IPR011990">
    <property type="entry name" value="TPR-like_helical_dom_sf"/>
</dbReference>
<evidence type="ECO:0000256" key="1">
    <source>
        <dbReference type="PROSITE-ProRule" id="PRU00169"/>
    </source>
</evidence>
<evidence type="ECO:0000313" key="4">
    <source>
        <dbReference type="Proteomes" id="UP000295443"/>
    </source>
</evidence>
<keyword evidence="4" id="KW-1185">Reference proteome</keyword>
<dbReference type="PANTHER" id="PTHR43228:SF1">
    <property type="entry name" value="TWO-COMPONENT RESPONSE REGULATOR ARR22"/>
    <property type="match status" value="1"/>
</dbReference>
<keyword evidence="1" id="KW-0597">Phosphoprotein</keyword>
<dbReference type="PROSITE" id="PS50110">
    <property type="entry name" value="RESPONSE_REGULATORY"/>
    <property type="match status" value="1"/>
</dbReference>
<organism evidence="3 4">
    <name type="scientific">Parasulfuritortus cantonensis</name>
    <dbReference type="NCBI Taxonomy" id="2528202"/>
    <lineage>
        <taxon>Bacteria</taxon>
        <taxon>Pseudomonadati</taxon>
        <taxon>Pseudomonadota</taxon>
        <taxon>Betaproteobacteria</taxon>
        <taxon>Nitrosomonadales</taxon>
        <taxon>Thiobacillaceae</taxon>
        <taxon>Parasulfuritortus</taxon>
    </lineage>
</organism>
<comment type="caution">
    <text evidence="3">The sequence shown here is derived from an EMBL/GenBank/DDBJ whole genome shotgun (WGS) entry which is preliminary data.</text>
</comment>
<dbReference type="GO" id="GO:0000160">
    <property type="term" value="P:phosphorelay signal transduction system"/>
    <property type="evidence" value="ECO:0007669"/>
    <property type="project" value="InterPro"/>
</dbReference>
<dbReference type="SUPFAM" id="SSF52172">
    <property type="entry name" value="CheY-like"/>
    <property type="match status" value="1"/>
</dbReference>
<dbReference type="EMBL" id="SJZB01000043">
    <property type="protein sequence ID" value="TCJ12333.1"/>
    <property type="molecule type" value="Genomic_DNA"/>
</dbReference>
<accession>A0A4R1B8B4</accession>
<protein>
    <submittedName>
        <fullName evidence="3">Response regulator</fullName>
    </submittedName>
</protein>
<dbReference type="InterPro" id="IPR011006">
    <property type="entry name" value="CheY-like_superfamily"/>
</dbReference>
<evidence type="ECO:0000313" key="3">
    <source>
        <dbReference type="EMBL" id="TCJ12333.1"/>
    </source>
</evidence>